<dbReference type="AlphaFoldDB" id="A0A8G1A3H3"/>
<dbReference type="PROSITE" id="PS50005">
    <property type="entry name" value="TPR"/>
    <property type="match status" value="1"/>
</dbReference>
<dbReference type="InterPro" id="IPR011990">
    <property type="entry name" value="TPR-like_helical_dom_sf"/>
</dbReference>
<reference evidence="4" key="2">
    <citation type="submission" date="2019-03" db="EMBL/GenBank/DDBJ databases">
        <authorList>
            <person name="Chen S.-C."/>
            <person name="Wu S.-Y."/>
            <person name="Lai M.-C."/>
        </authorList>
    </citation>
    <scope>NUCLEOTIDE SEQUENCE</scope>
    <source>
        <strain evidence="4">ML15</strain>
    </source>
</reference>
<proteinExistence type="predicted"/>
<sequence>MEITVARTFFWEHIWATLQEETDADPEESALLHLFLIRRRRDIGFAAHVATEAFSDEAAKTKFREALSRALAEETPDLTGKDRTDYFWHRYIERLEEGDLRGARLIETVLAAGVGTDDGYLAPPVPAGTSPGVRSWTQQEKAIVTRLARWSDLYFEAPFFTDFPATQIIPAELETASFTFVTLGELLGGAIPPGSAESFEKFVENAAASIALFWFTGMKREEQIALLNTAYPFSIEEETLDAFVDLFDDYETLLEDATDLVRRGFGEEARTVYAYIILHARNPIHRHAAYTNLAVLFREEHESGRAVECAERALAVLEAEADPDPYRLGLARKDVGETNFLDGNIEKAETAIASAIRTAEDLAPAQAAPLLWAVASSLRRTGQFEDEYAVLTGILDLEVTGEAMDAAMERLFSMDQYARPDGTFDRKGLLDVERRRRYLDHFGKGAALLQTFQFDRAIACFEAALALSRDTDLLRNTGIAHRLYGSPTKARALLEEVLEACPDDLYARVHLGLLIGGDEGRDLISAAMEEAVGQGADLALVLYPVVQHAAARPEDGIIAEIERYADLPAQEGKRSLFYLGAGTALADLGFKKEANTCYRRALKANPPAAVRARVLRNMGVLAAEQGEDERAAALLGQAIQAAPEDPTIWHRLARVRAALGDPDGAADAAREAARLAPTDESYQQEKALKAAKNEVPPPSLEDTIASELIDAGERLIEHQAGVPTALRAYAAAAARLGLDPGEPIGEGDALSERARLFTLIRGA</sequence>
<reference evidence="4" key="1">
    <citation type="journal article" date="2005" name="Int. J. Syst. Evol. Microbiol.">
        <title>Methanofollis formosanus sp. nov., isolated from a fish pond.</title>
        <authorList>
            <person name="Wu S.Y."/>
            <person name="Chen S.C."/>
            <person name="Lai M.C."/>
        </authorList>
    </citation>
    <scope>NUCLEOTIDE SEQUENCE</scope>
    <source>
        <strain evidence="4">ML15</strain>
    </source>
</reference>
<accession>A0A8G1A3H3</accession>
<feature type="repeat" description="TPR" evidence="3">
    <location>
        <begin position="612"/>
        <end position="645"/>
    </location>
</feature>
<evidence type="ECO:0000256" key="3">
    <source>
        <dbReference type="PROSITE-ProRule" id="PRU00339"/>
    </source>
</evidence>
<dbReference type="InterPro" id="IPR051012">
    <property type="entry name" value="CellSynth/LPSAsmb/PSIAsmb"/>
</dbReference>
<evidence type="ECO:0000313" key="5">
    <source>
        <dbReference type="Proteomes" id="UP000826709"/>
    </source>
</evidence>
<evidence type="ECO:0000256" key="2">
    <source>
        <dbReference type="ARBA" id="ARBA00022803"/>
    </source>
</evidence>
<keyword evidence="5" id="KW-1185">Reference proteome</keyword>
<dbReference type="KEGG" id="mfk:E2N92_08170"/>
<protein>
    <submittedName>
        <fullName evidence="4">Tetratricopeptide repeat protein</fullName>
    </submittedName>
</protein>
<evidence type="ECO:0000313" key="4">
    <source>
        <dbReference type="EMBL" id="QYZ79407.1"/>
    </source>
</evidence>
<dbReference type="InterPro" id="IPR019734">
    <property type="entry name" value="TPR_rpt"/>
</dbReference>
<dbReference type="Proteomes" id="UP000826709">
    <property type="component" value="Chromosome"/>
</dbReference>
<dbReference type="PANTHER" id="PTHR45586:SF1">
    <property type="entry name" value="LIPOPOLYSACCHARIDE ASSEMBLY PROTEIN B"/>
    <property type="match status" value="1"/>
</dbReference>
<dbReference type="Gene3D" id="1.25.40.10">
    <property type="entry name" value="Tetratricopeptide repeat domain"/>
    <property type="match status" value="3"/>
</dbReference>
<gene>
    <name evidence="4" type="ORF">E2N92_08170</name>
</gene>
<dbReference type="SUPFAM" id="SSF48452">
    <property type="entry name" value="TPR-like"/>
    <property type="match status" value="2"/>
</dbReference>
<dbReference type="RefSeq" id="WP_220680714.1">
    <property type="nucleotide sequence ID" value="NZ_CP037968.1"/>
</dbReference>
<dbReference type="PANTHER" id="PTHR45586">
    <property type="entry name" value="TPR REPEAT-CONTAINING PROTEIN PA4667"/>
    <property type="match status" value="1"/>
</dbReference>
<dbReference type="OrthoDB" id="111980at2157"/>
<evidence type="ECO:0000256" key="1">
    <source>
        <dbReference type="ARBA" id="ARBA00022737"/>
    </source>
</evidence>
<keyword evidence="2 3" id="KW-0802">TPR repeat</keyword>
<dbReference type="SMART" id="SM00028">
    <property type="entry name" value="TPR"/>
    <property type="match status" value="7"/>
</dbReference>
<name>A0A8G1A3H3_9EURY</name>
<keyword evidence="1" id="KW-0677">Repeat</keyword>
<dbReference type="EMBL" id="CP037968">
    <property type="protein sequence ID" value="QYZ79407.1"/>
    <property type="molecule type" value="Genomic_DNA"/>
</dbReference>
<dbReference type="Pfam" id="PF13432">
    <property type="entry name" value="TPR_16"/>
    <property type="match status" value="2"/>
</dbReference>
<organism evidence="4 5">
    <name type="scientific">Methanofollis formosanus</name>
    <dbReference type="NCBI Taxonomy" id="299308"/>
    <lineage>
        <taxon>Archaea</taxon>
        <taxon>Methanobacteriati</taxon>
        <taxon>Methanobacteriota</taxon>
        <taxon>Stenosarchaea group</taxon>
        <taxon>Methanomicrobia</taxon>
        <taxon>Methanomicrobiales</taxon>
        <taxon>Methanomicrobiaceae</taxon>
        <taxon>Methanofollis</taxon>
    </lineage>
</organism>